<organism evidence="5 6">
    <name type="scientific">Halarcobacter ebronensis</name>
    <dbReference type="NCBI Taxonomy" id="1462615"/>
    <lineage>
        <taxon>Bacteria</taxon>
        <taxon>Pseudomonadati</taxon>
        <taxon>Campylobacterota</taxon>
        <taxon>Epsilonproteobacteria</taxon>
        <taxon>Campylobacterales</taxon>
        <taxon>Arcobacteraceae</taxon>
        <taxon>Halarcobacter</taxon>
    </lineage>
</organism>
<keyword evidence="1" id="KW-0547">Nucleotide-binding</keyword>
<dbReference type="Gene3D" id="2.40.100.10">
    <property type="entry name" value="Cyclophilin-like"/>
    <property type="match status" value="1"/>
</dbReference>
<evidence type="ECO:0000313" key="6">
    <source>
        <dbReference type="Proteomes" id="UP000290172"/>
    </source>
</evidence>
<comment type="caution">
    <text evidence="5">The sequence shown here is derived from an EMBL/GenBank/DDBJ whole genome shotgun (WGS) entry which is preliminary data.</text>
</comment>
<keyword evidence="5" id="KW-0456">Lyase</keyword>
<dbReference type="PANTHER" id="PTHR43309">
    <property type="entry name" value="5-OXOPROLINASE SUBUNIT C"/>
    <property type="match status" value="1"/>
</dbReference>
<dbReference type="GO" id="GO:0016787">
    <property type="term" value="F:hydrolase activity"/>
    <property type="evidence" value="ECO:0007669"/>
    <property type="project" value="UniProtKB-KW"/>
</dbReference>
<proteinExistence type="predicted"/>
<dbReference type="AlphaFoldDB" id="A0A4Q0YDH0"/>
<feature type="domain" description="Carboxyltransferase" evidence="4">
    <location>
        <begin position="26"/>
        <end position="301"/>
    </location>
</feature>
<dbReference type="EMBL" id="PDKJ01000006">
    <property type="protein sequence ID" value="RXJ68133.1"/>
    <property type="molecule type" value="Genomic_DNA"/>
</dbReference>
<dbReference type="NCBIfam" id="TIGR00724">
    <property type="entry name" value="urea_amlyse_rel"/>
    <property type="match status" value="1"/>
</dbReference>
<keyword evidence="3" id="KW-0067">ATP-binding</keyword>
<dbReference type="PANTHER" id="PTHR43309:SF4">
    <property type="entry name" value="CARBOXYLTRANSFERASE DOMAIN-CONTAINING PROTEIN"/>
    <property type="match status" value="1"/>
</dbReference>
<dbReference type="Proteomes" id="UP000290172">
    <property type="component" value="Unassembled WGS sequence"/>
</dbReference>
<dbReference type="RefSeq" id="WP_128980775.1">
    <property type="nucleotide sequence ID" value="NZ_PDKJ01000006.1"/>
</dbReference>
<accession>A0A4Q0YDH0</accession>
<sequence>MSSGFEVINAGAFTLIEDKGRFSFMNIGVTNSGFLDEFAALKAHKILNNSYDCNLLEITFAGIKLKATANTIVSITGAKCEFKINSIEKSTWQSYNIKKDDILEITKILKGQRVYLAVKDGFTITKELGSYSTTLKEQLGAFEGRVLKNGDFLPFSEQKNFLKKRLKKEYIPEYKDELVLRVVLSYQQNSFSFKEKEKFFNSIYTITPDFNRMACKLSGESIKSELNGIISEGIAFGAIQIPKDGQPIILLKERQTIGGYPKIASVLSIDCFKLAQMRPGQKIRFEEISINLAQEKLKKFYLSFNQ</sequence>
<evidence type="ECO:0000256" key="3">
    <source>
        <dbReference type="ARBA" id="ARBA00022840"/>
    </source>
</evidence>
<keyword evidence="2" id="KW-0378">Hydrolase</keyword>
<name>A0A4Q0YDH0_9BACT</name>
<dbReference type="Pfam" id="PF02626">
    <property type="entry name" value="CT_A_B"/>
    <property type="match status" value="1"/>
</dbReference>
<protein>
    <submittedName>
        <fullName evidence="5">Urea amidolyase</fullName>
    </submittedName>
</protein>
<dbReference type="GO" id="GO:0005524">
    <property type="term" value="F:ATP binding"/>
    <property type="evidence" value="ECO:0007669"/>
    <property type="project" value="UniProtKB-KW"/>
</dbReference>
<dbReference type="GO" id="GO:0016829">
    <property type="term" value="F:lyase activity"/>
    <property type="evidence" value="ECO:0007669"/>
    <property type="project" value="UniProtKB-KW"/>
</dbReference>
<reference evidence="5 6" key="1">
    <citation type="submission" date="2017-10" db="EMBL/GenBank/DDBJ databases">
        <title>Genomics of the genus Arcobacter.</title>
        <authorList>
            <person name="Perez-Cataluna A."/>
            <person name="Figueras M.J."/>
        </authorList>
    </citation>
    <scope>NUCLEOTIDE SEQUENCE [LARGE SCALE GENOMIC DNA]</scope>
    <source>
        <strain evidence="5 6">CECT 8993</strain>
    </source>
</reference>
<dbReference type="InterPro" id="IPR029000">
    <property type="entry name" value="Cyclophilin-like_dom_sf"/>
</dbReference>
<dbReference type="InterPro" id="IPR003778">
    <property type="entry name" value="CT_A_B"/>
</dbReference>
<evidence type="ECO:0000256" key="1">
    <source>
        <dbReference type="ARBA" id="ARBA00022741"/>
    </source>
</evidence>
<dbReference type="InterPro" id="IPR052708">
    <property type="entry name" value="PxpC"/>
</dbReference>
<evidence type="ECO:0000256" key="2">
    <source>
        <dbReference type="ARBA" id="ARBA00022801"/>
    </source>
</evidence>
<evidence type="ECO:0000259" key="4">
    <source>
        <dbReference type="SMART" id="SM00797"/>
    </source>
</evidence>
<gene>
    <name evidence="5" type="ORF">CRV08_07695</name>
</gene>
<dbReference type="SUPFAM" id="SSF50891">
    <property type="entry name" value="Cyclophilin-like"/>
    <property type="match status" value="1"/>
</dbReference>
<evidence type="ECO:0000313" key="5">
    <source>
        <dbReference type="EMBL" id="RXJ68133.1"/>
    </source>
</evidence>
<dbReference type="SMART" id="SM00797">
    <property type="entry name" value="AHS2"/>
    <property type="match status" value="1"/>
</dbReference>